<protein>
    <submittedName>
        <fullName evidence="4">D-alanine aminotransferase</fullName>
        <ecNumber evidence="4">2.6.1.21</ecNumber>
    </submittedName>
</protein>
<keyword evidence="3" id="KW-0663">Pyridoxal phosphate</keyword>
<dbReference type="Gene3D" id="3.20.10.10">
    <property type="entry name" value="D-amino Acid Aminotransferase, subunit A, domain 2"/>
    <property type="match status" value="1"/>
</dbReference>
<dbReference type="Gene3D" id="3.30.470.10">
    <property type="match status" value="1"/>
</dbReference>
<reference evidence="4 5" key="1">
    <citation type="submission" date="2018-08" db="EMBL/GenBank/DDBJ databases">
        <title>Meiothermus cateniformans JCM 15151 genome sequencing project.</title>
        <authorList>
            <person name="Da Costa M.S."/>
            <person name="Albuquerque L."/>
            <person name="Raposo P."/>
            <person name="Froufe H.J.C."/>
            <person name="Barroso C.S."/>
            <person name="Egas C."/>
        </authorList>
    </citation>
    <scope>NUCLEOTIDE SEQUENCE [LARGE SCALE GENOMIC DNA]</scope>
    <source>
        <strain evidence="4 5">JCM 15151</strain>
    </source>
</reference>
<evidence type="ECO:0000256" key="3">
    <source>
        <dbReference type="ARBA" id="ARBA00022898"/>
    </source>
</evidence>
<dbReference type="RefSeq" id="WP_027888059.1">
    <property type="nucleotide sequence ID" value="NZ_JBHSXZ010000006.1"/>
</dbReference>
<dbReference type="PANTHER" id="PTHR42743:SF11">
    <property type="entry name" value="AMINODEOXYCHORISMATE LYASE"/>
    <property type="match status" value="1"/>
</dbReference>
<dbReference type="AlphaFoldDB" id="A0A399DVQ7"/>
<dbReference type="EC" id="2.6.1.21" evidence="4"/>
<proteinExistence type="inferred from homology"/>
<dbReference type="GO" id="GO:0008652">
    <property type="term" value="P:amino acid biosynthetic process"/>
    <property type="evidence" value="ECO:0007669"/>
    <property type="project" value="UniProtKB-ARBA"/>
</dbReference>
<dbReference type="OrthoDB" id="9805628at2"/>
<dbReference type="InterPro" id="IPR043131">
    <property type="entry name" value="BCAT-like_N"/>
</dbReference>
<dbReference type="InterPro" id="IPR043132">
    <property type="entry name" value="BCAT-like_C"/>
</dbReference>
<evidence type="ECO:0000313" key="4">
    <source>
        <dbReference type="EMBL" id="RIH76147.1"/>
    </source>
</evidence>
<name>A0A399DVQ7_9DEIN</name>
<dbReference type="InterPro" id="IPR050571">
    <property type="entry name" value="Class-IV_PLP-Dep_Aminotrnsfr"/>
</dbReference>
<gene>
    <name evidence="4" type="primary">dat</name>
    <name evidence="4" type="ORF">Mcate_01888</name>
</gene>
<comment type="cofactor">
    <cofactor evidence="1">
        <name>pyridoxal 5'-phosphate</name>
        <dbReference type="ChEBI" id="CHEBI:597326"/>
    </cofactor>
</comment>
<dbReference type="Proteomes" id="UP000266089">
    <property type="component" value="Unassembled WGS sequence"/>
</dbReference>
<comment type="caution">
    <text evidence="4">The sequence shown here is derived from an EMBL/GenBank/DDBJ whole genome shotgun (WGS) entry which is preliminary data.</text>
</comment>
<dbReference type="PANTHER" id="PTHR42743">
    <property type="entry name" value="AMINO-ACID AMINOTRANSFERASE"/>
    <property type="match status" value="1"/>
</dbReference>
<dbReference type="InterPro" id="IPR036038">
    <property type="entry name" value="Aminotransferase-like"/>
</dbReference>
<dbReference type="FunFam" id="3.20.10.10:FF:000002">
    <property type="entry name" value="D-alanine aminotransferase"/>
    <property type="match status" value="1"/>
</dbReference>
<dbReference type="InterPro" id="IPR001544">
    <property type="entry name" value="Aminotrans_IV"/>
</dbReference>
<keyword evidence="4" id="KW-0032">Aminotransferase</keyword>
<keyword evidence="4" id="KW-0808">Transferase</keyword>
<organism evidence="4 5">
    <name type="scientific">Meiothermus taiwanensis</name>
    <dbReference type="NCBI Taxonomy" id="172827"/>
    <lineage>
        <taxon>Bacteria</taxon>
        <taxon>Thermotogati</taxon>
        <taxon>Deinococcota</taxon>
        <taxon>Deinococci</taxon>
        <taxon>Thermales</taxon>
        <taxon>Thermaceae</taxon>
        <taxon>Meiothermus</taxon>
    </lineage>
</organism>
<dbReference type="EMBL" id="QWKX01000049">
    <property type="protein sequence ID" value="RIH76147.1"/>
    <property type="molecule type" value="Genomic_DNA"/>
</dbReference>
<evidence type="ECO:0000256" key="1">
    <source>
        <dbReference type="ARBA" id="ARBA00001933"/>
    </source>
</evidence>
<evidence type="ECO:0000256" key="2">
    <source>
        <dbReference type="ARBA" id="ARBA00009320"/>
    </source>
</evidence>
<comment type="similarity">
    <text evidence="2">Belongs to the class-IV pyridoxal-phosphate-dependent aminotransferase family.</text>
</comment>
<evidence type="ECO:0000313" key="5">
    <source>
        <dbReference type="Proteomes" id="UP000266089"/>
    </source>
</evidence>
<dbReference type="SUPFAM" id="SSF56752">
    <property type="entry name" value="D-aminoacid aminotransferase-like PLP-dependent enzymes"/>
    <property type="match status" value="1"/>
</dbReference>
<sequence>MKYASINGTIIEHDKASLHISDLGLRRGYAVFEFFRVLRGVPVFLEDHLERFERSARLLELTPPFGREKLEALIRELIELNDLREAGLQMLLTGGYSPDAFTPGPPNLIIAPIAVTPPPAHLYQQGGKVILHKNLRELPEAKTTDYLIAVKLAKRMRAEGATEVIYHDGETVYEGGRSSLLIVQQGTLVTAQAGVLPGITRKHLLEVARSILPIQERPITLSELYSADEVLLTGATRQVMPITQIEDKMVADGKVGPYSQQLMKAFQEHLEAYLNRRAVLR</sequence>
<dbReference type="GO" id="GO:0046394">
    <property type="term" value="P:carboxylic acid biosynthetic process"/>
    <property type="evidence" value="ECO:0007669"/>
    <property type="project" value="UniProtKB-ARBA"/>
</dbReference>
<dbReference type="Pfam" id="PF01063">
    <property type="entry name" value="Aminotran_4"/>
    <property type="match status" value="1"/>
</dbReference>
<dbReference type="GO" id="GO:0047810">
    <property type="term" value="F:D-alanine-2-oxoglutarate aminotransferase activity"/>
    <property type="evidence" value="ECO:0007669"/>
    <property type="project" value="UniProtKB-EC"/>
</dbReference>
<accession>A0A399DVQ7</accession>